<evidence type="ECO:0000313" key="3">
    <source>
        <dbReference type="Proteomes" id="UP000515159"/>
    </source>
</evidence>
<sequence length="258" mass="29675">MSIVLKPLNRIARLKMASAKVCFSQRRACQFLLFWELYCMAAVCVFVYSLAHTFSIVAQNKGKHIQDFQSLLIRLLPQTSYHSLDRFKSSYVLCQIQSPKLNTILQVWPHQQPIQGHQHLLLQMDHQVDLSPVLLGLCDGGVMTGGTFSYLPFLSPDGYIYEKEAILEYILHQKKEITLQLKAVQAYEKQRSELKTEQEELSKAVKESQVKGFLEKEMSIVLKPLNPLTAVPALTVTSMRRKQSWNTFCTRRRRLPCS</sequence>
<reference evidence="4 5" key="1">
    <citation type="submission" date="2025-04" db="UniProtKB">
        <authorList>
            <consortium name="RefSeq"/>
        </authorList>
    </citation>
    <scope>IDENTIFICATION</scope>
</reference>
<dbReference type="OrthoDB" id="116827at2759"/>
<dbReference type="GO" id="GO:0005634">
    <property type="term" value="C:nucleus"/>
    <property type="evidence" value="ECO:0007669"/>
    <property type="project" value="TreeGrafter"/>
</dbReference>
<keyword evidence="2" id="KW-0472">Membrane</keyword>
<dbReference type="PANTHER" id="PTHR13063:SF10">
    <property type="entry name" value="NITRIC OXIDE SYNTHASE-INTERACTING PROTEIN"/>
    <property type="match status" value="1"/>
</dbReference>
<dbReference type="RefSeq" id="XP_033784179.1">
    <property type="nucleotide sequence ID" value="XM_033928288.1"/>
</dbReference>
<dbReference type="GeneID" id="117352133"/>
<feature type="coiled-coil region" evidence="1">
    <location>
        <begin position="184"/>
        <end position="211"/>
    </location>
</feature>
<organism evidence="3 5">
    <name type="scientific">Geotrypetes seraphini</name>
    <name type="common">Gaboon caecilian</name>
    <name type="synonym">Caecilia seraphini</name>
    <dbReference type="NCBI Taxonomy" id="260995"/>
    <lineage>
        <taxon>Eukaryota</taxon>
        <taxon>Metazoa</taxon>
        <taxon>Chordata</taxon>
        <taxon>Craniata</taxon>
        <taxon>Vertebrata</taxon>
        <taxon>Euteleostomi</taxon>
        <taxon>Amphibia</taxon>
        <taxon>Gymnophiona</taxon>
        <taxon>Geotrypetes</taxon>
    </lineage>
</organism>
<accession>A0A6P8QBH9</accession>
<protein>
    <submittedName>
        <fullName evidence="4 5">Uncharacterized protein LOC117352133</fullName>
    </submittedName>
</protein>
<evidence type="ECO:0000313" key="5">
    <source>
        <dbReference type="RefSeq" id="XP_033784181.1"/>
    </source>
</evidence>
<dbReference type="Proteomes" id="UP000515159">
    <property type="component" value="Chromosome 19"/>
</dbReference>
<evidence type="ECO:0000256" key="2">
    <source>
        <dbReference type="SAM" id="Phobius"/>
    </source>
</evidence>
<evidence type="ECO:0000256" key="1">
    <source>
        <dbReference type="SAM" id="Coils"/>
    </source>
</evidence>
<dbReference type="AlphaFoldDB" id="A0A6P8QBH9"/>
<dbReference type="GO" id="GO:0061630">
    <property type="term" value="F:ubiquitin protein ligase activity"/>
    <property type="evidence" value="ECO:0007669"/>
    <property type="project" value="InterPro"/>
</dbReference>
<dbReference type="RefSeq" id="XP_033784181.1">
    <property type="nucleotide sequence ID" value="XM_033928290.1"/>
</dbReference>
<feature type="transmembrane region" description="Helical" evidence="2">
    <location>
        <begin position="31"/>
        <end position="51"/>
    </location>
</feature>
<evidence type="ECO:0000313" key="4">
    <source>
        <dbReference type="RefSeq" id="XP_033784179.1"/>
    </source>
</evidence>
<dbReference type="PANTHER" id="PTHR13063">
    <property type="entry name" value="ENOS INTERACTING PROTEIN"/>
    <property type="match status" value="1"/>
</dbReference>
<keyword evidence="1" id="KW-0175">Coiled coil</keyword>
<keyword evidence="2" id="KW-0812">Transmembrane</keyword>
<gene>
    <name evidence="4 5" type="primary">LOC117352133</name>
</gene>
<keyword evidence="2" id="KW-1133">Transmembrane helix</keyword>
<dbReference type="InterPro" id="IPR016818">
    <property type="entry name" value="NOSIP"/>
</dbReference>
<name>A0A6P8QBH9_GEOSA</name>
<dbReference type="KEGG" id="gsh:117352133"/>
<proteinExistence type="predicted"/>
<keyword evidence="3" id="KW-1185">Reference proteome</keyword>